<dbReference type="Proteomes" id="UP001203297">
    <property type="component" value="Unassembled WGS sequence"/>
</dbReference>
<protein>
    <submittedName>
        <fullName evidence="2">Uncharacterized protein</fullName>
    </submittedName>
</protein>
<evidence type="ECO:0000256" key="1">
    <source>
        <dbReference type="SAM" id="MobiDB-lite"/>
    </source>
</evidence>
<evidence type="ECO:0000313" key="2">
    <source>
        <dbReference type="EMBL" id="KAI0291388.1"/>
    </source>
</evidence>
<name>A0AAD4LVV1_9AGAM</name>
<dbReference type="EMBL" id="WTXG01000099">
    <property type="protein sequence ID" value="KAI0293294.1"/>
    <property type="molecule type" value="Genomic_DNA"/>
</dbReference>
<dbReference type="EMBL" id="WTXG01000160">
    <property type="protein sequence ID" value="KAI0291388.1"/>
    <property type="molecule type" value="Genomic_DNA"/>
</dbReference>
<sequence>MVRVYIICGYLLSPDQLRKFAHSQNLRYDPGGDLVMLHSEVRLWVERQPKLPIPCLLEVKYPRLISPTVGGLRILIPTRRRIAVHTFQFEEKDIDKSILQRVLDHPQLSPLGVDARFVTCPDPDLQRRLPGEEYTTVFYTEDESLQNTEDESSQNSEDQ</sequence>
<comment type="caution">
    <text evidence="2">The sequence shown here is derived from an EMBL/GenBank/DDBJ whole genome shotgun (WGS) entry which is preliminary data.</text>
</comment>
<gene>
    <name evidence="3" type="ORF">B0F90DRAFT_1822201</name>
    <name evidence="2" type="ORF">B0F90DRAFT_1823923</name>
</gene>
<keyword evidence="4" id="KW-1185">Reference proteome</keyword>
<evidence type="ECO:0000313" key="3">
    <source>
        <dbReference type="EMBL" id="KAI0293294.1"/>
    </source>
</evidence>
<feature type="region of interest" description="Disordered" evidence="1">
    <location>
        <begin position="140"/>
        <end position="159"/>
    </location>
</feature>
<evidence type="ECO:0000313" key="4">
    <source>
        <dbReference type="Proteomes" id="UP001203297"/>
    </source>
</evidence>
<organism evidence="2 4">
    <name type="scientific">Multifurca ochricompacta</name>
    <dbReference type="NCBI Taxonomy" id="376703"/>
    <lineage>
        <taxon>Eukaryota</taxon>
        <taxon>Fungi</taxon>
        <taxon>Dikarya</taxon>
        <taxon>Basidiomycota</taxon>
        <taxon>Agaricomycotina</taxon>
        <taxon>Agaricomycetes</taxon>
        <taxon>Russulales</taxon>
        <taxon>Russulaceae</taxon>
        <taxon>Multifurca</taxon>
    </lineage>
</organism>
<dbReference type="AlphaFoldDB" id="A0AAD4LVV1"/>
<reference evidence="2" key="1">
    <citation type="journal article" date="2022" name="New Phytol.">
        <title>Evolutionary transition to the ectomycorrhizal habit in the genomes of a hyperdiverse lineage of mushroom-forming fungi.</title>
        <authorList>
            <person name="Looney B."/>
            <person name="Miyauchi S."/>
            <person name="Morin E."/>
            <person name="Drula E."/>
            <person name="Courty P.E."/>
            <person name="Kohler A."/>
            <person name="Kuo A."/>
            <person name="LaButti K."/>
            <person name="Pangilinan J."/>
            <person name="Lipzen A."/>
            <person name="Riley R."/>
            <person name="Andreopoulos W."/>
            <person name="He G."/>
            <person name="Johnson J."/>
            <person name="Nolan M."/>
            <person name="Tritt A."/>
            <person name="Barry K.W."/>
            <person name="Grigoriev I.V."/>
            <person name="Nagy L.G."/>
            <person name="Hibbett D."/>
            <person name="Henrissat B."/>
            <person name="Matheny P.B."/>
            <person name="Labbe J."/>
            <person name="Martin F.M."/>
        </authorList>
    </citation>
    <scope>NUCLEOTIDE SEQUENCE</scope>
    <source>
        <strain evidence="2">BPL690</strain>
    </source>
</reference>
<proteinExistence type="predicted"/>
<accession>A0AAD4LVV1</accession>